<name>A0A183DBR5_9BILA</name>
<dbReference type="AlphaFoldDB" id="A0A183DBR5"/>
<reference evidence="1" key="1">
    <citation type="submission" date="2016-06" db="UniProtKB">
        <authorList>
            <consortium name="WormBaseParasite"/>
        </authorList>
    </citation>
    <scope>IDENTIFICATION</scope>
</reference>
<organism evidence="1">
    <name type="scientific">Gongylonema pulchrum</name>
    <dbReference type="NCBI Taxonomy" id="637853"/>
    <lineage>
        <taxon>Eukaryota</taxon>
        <taxon>Metazoa</taxon>
        <taxon>Ecdysozoa</taxon>
        <taxon>Nematoda</taxon>
        <taxon>Chromadorea</taxon>
        <taxon>Rhabditida</taxon>
        <taxon>Spirurina</taxon>
        <taxon>Spiruromorpha</taxon>
        <taxon>Spiruroidea</taxon>
        <taxon>Gongylonematidae</taxon>
        <taxon>Gongylonema</taxon>
    </lineage>
</organism>
<protein>
    <submittedName>
        <fullName evidence="1">Sulfatase</fullName>
    </submittedName>
</protein>
<proteinExistence type="predicted"/>
<dbReference type="WBParaSite" id="GPUH_0000616401-mRNA-1">
    <property type="protein sequence ID" value="GPUH_0000616401-mRNA-1"/>
    <property type="gene ID" value="GPUH_0000616401"/>
</dbReference>
<evidence type="ECO:0000313" key="1">
    <source>
        <dbReference type="WBParaSite" id="GPUH_0000616401-mRNA-1"/>
    </source>
</evidence>
<accession>A0A183DBR5</accession>
<sequence>LVTGRHYGMWKSFSHNECLTDHMDLLTAIRSVSWMNDPILHKYHVEHEKVFRYYK</sequence>